<dbReference type="InterPro" id="IPR023032">
    <property type="entry name" value="tRNA_MAMT_biosynth_bifunc_MnmC"/>
</dbReference>
<dbReference type="EMBL" id="QZWB01000003">
    <property type="protein sequence ID" value="RJT48354.1"/>
    <property type="molecule type" value="Genomic_DNA"/>
</dbReference>
<evidence type="ECO:0000256" key="1">
    <source>
        <dbReference type="ARBA" id="ARBA00022490"/>
    </source>
</evidence>
<organism evidence="13 14">
    <name type="scientific">Legionella taurinensis</name>
    <dbReference type="NCBI Taxonomy" id="70611"/>
    <lineage>
        <taxon>Bacteria</taxon>
        <taxon>Pseudomonadati</taxon>
        <taxon>Pseudomonadota</taxon>
        <taxon>Gammaproteobacteria</taxon>
        <taxon>Legionellales</taxon>
        <taxon>Legionellaceae</taxon>
        <taxon>Legionella</taxon>
    </lineage>
</organism>
<evidence type="ECO:0000313" key="13">
    <source>
        <dbReference type="EMBL" id="RJT48354.1"/>
    </source>
</evidence>
<dbReference type="NCBIfam" id="NF033855">
    <property type="entry name" value="tRNA_MNMC2"/>
    <property type="match status" value="1"/>
</dbReference>
<dbReference type="Gene3D" id="3.40.50.150">
    <property type="entry name" value="Vaccinia Virus protein VP39"/>
    <property type="match status" value="1"/>
</dbReference>
<feature type="domain" description="FAD dependent oxidoreductase" evidence="11">
    <location>
        <begin position="301"/>
        <end position="657"/>
    </location>
</feature>
<evidence type="ECO:0000256" key="4">
    <source>
        <dbReference type="ARBA" id="ARBA00022679"/>
    </source>
</evidence>
<feature type="region of interest" description="FAD-dependent cmnm(5)s(2)U34 oxidoreductase" evidence="10">
    <location>
        <begin position="304"/>
        <end position="695"/>
    </location>
</feature>
<dbReference type="PANTHER" id="PTHR13847">
    <property type="entry name" value="SARCOSINE DEHYDROGENASE-RELATED"/>
    <property type="match status" value="1"/>
</dbReference>
<evidence type="ECO:0000256" key="3">
    <source>
        <dbReference type="ARBA" id="ARBA00022630"/>
    </source>
</evidence>
<keyword evidence="5 10" id="KW-0949">S-adenosyl-L-methionine</keyword>
<feature type="domain" description="MnmC-like methyltransferase" evidence="12">
    <location>
        <begin position="141"/>
        <end position="274"/>
    </location>
</feature>
<keyword evidence="1 10" id="KW-0963">Cytoplasm</keyword>
<dbReference type="InterPro" id="IPR017610">
    <property type="entry name" value="tRNA_S-uridine_synth_MnmC_C"/>
</dbReference>
<protein>
    <recommendedName>
        <fullName evidence="10">tRNA 5-methylaminomethyl-2-thiouridine biosynthesis bifunctional protein MnmC</fullName>
        <shortName evidence="10">tRNA mnm(5)s(2)U biosynthesis bifunctional protein</shortName>
    </recommendedName>
    <domain>
        <recommendedName>
            <fullName evidence="10">tRNA (mnm(5)s(2)U34)-methyltransferase</fullName>
            <ecNumber evidence="10">2.1.1.61</ecNumber>
        </recommendedName>
    </domain>
    <domain>
        <recommendedName>
            <fullName evidence="10">FAD-dependent cmnm(5)s(2)U34 oxidoreductase</fullName>
            <ecNumber evidence="10">1.5.-.-</ecNumber>
        </recommendedName>
    </domain>
</protein>
<dbReference type="Proteomes" id="UP000270757">
    <property type="component" value="Unassembled WGS sequence"/>
</dbReference>
<dbReference type="GO" id="GO:0005737">
    <property type="term" value="C:cytoplasm"/>
    <property type="evidence" value="ECO:0007669"/>
    <property type="project" value="UniProtKB-SubCell"/>
</dbReference>
<dbReference type="GO" id="GO:0016645">
    <property type="term" value="F:oxidoreductase activity, acting on the CH-NH group of donors"/>
    <property type="evidence" value="ECO:0007669"/>
    <property type="project" value="InterPro"/>
</dbReference>
<dbReference type="InterPro" id="IPR047785">
    <property type="entry name" value="tRNA_MNMC2"/>
</dbReference>
<dbReference type="AlphaFoldDB" id="A0A3A5LHI1"/>
<sequence>MDERGAFCGAGKRQLRNNLTEGGLSSPFTVIQTADLEWREGLPYSPAFDDVYFSREDGFAEKQYVFIEGNRLRERLTRLHEQENPRFTIAETGFGTGLNFLLTWQFWQNHAPENARLFYFSCEKFPLKKDDLAACLQLWPPLQACSQQLLDEYPVLTPGFHRLTFEQGRIHLILMLGEAQHCFDELLLSGDKELDRVFSHTAVDAWYLDGFSPCKNERMWTHSLFQTMALLSRPGTTVATYSAAAQVKTGLEASGFILTKKAGYGKKRHMLTAELSEARQSKRRRQTPWFYTPGITGQKKAIIVGAGLAGCFCAHALSRRGWQVQLFDEAPQAAAGASGNERAVVYPRLSAYRSPLTEFMLAAFLYAQAFYKRVVGRAIEGDMQGILQLACTPRELNAQQSMQDWLLAYPQLARPMSAAAASELAGLSVAFSGLYIPLSGWLNSRELCHYLLQQSPQVQWFGQTTVTDLQAEGGQWYVNGQKGDVVIITSGFRANQFAQTAGLPIKPIGGQISFVQAEKESARLTLPLCGEGHVLPAKNNLHALGATYHLNQQRVLCRSEDDWVNVQKISPMASELQFHRDAVASSWAGVRGATPDYLPLVGAVPVEERFLECYADLNSHAERWIKGPPPVYPGLYVCAGFGSRGLTTIPLSAEWLAGQISGEPGFMSRSMMKAVSPSRFLLRRIIRSRQVQADE</sequence>
<evidence type="ECO:0000256" key="2">
    <source>
        <dbReference type="ARBA" id="ARBA00022603"/>
    </source>
</evidence>
<evidence type="ECO:0000256" key="10">
    <source>
        <dbReference type="HAMAP-Rule" id="MF_01102"/>
    </source>
</evidence>
<dbReference type="InterPro" id="IPR008471">
    <property type="entry name" value="MnmC-like_methylTransf"/>
</dbReference>
<dbReference type="GO" id="GO:0004808">
    <property type="term" value="F:tRNA (5-methylaminomethyl-2-thiouridylate)(34)-methyltransferase activity"/>
    <property type="evidence" value="ECO:0007669"/>
    <property type="project" value="UniProtKB-EC"/>
</dbReference>
<dbReference type="Pfam" id="PF01266">
    <property type="entry name" value="DAO"/>
    <property type="match status" value="1"/>
</dbReference>
<dbReference type="NCBIfam" id="TIGR03197">
    <property type="entry name" value="MnmC_Cterm"/>
    <property type="match status" value="1"/>
</dbReference>
<evidence type="ECO:0000256" key="6">
    <source>
        <dbReference type="ARBA" id="ARBA00022694"/>
    </source>
</evidence>
<keyword evidence="8 10" id="KW-0560">Oxidoreductase</keyword>
<gene>
    <name evidence="10 13" type="primary">mnmC</name>
    <name evidence="13" type="ORF">D6J04_04450</name>
</gene>
<comment type="cofactor">
    <cofactor evidence="10">
        <name>FAD</name>
        <dbReference type="ChEBI" id="CHEBI:57692"/>
    </cofactor>
</comment>
<evidence type="ECO:0000256" key="7">
    <source>
        <dbReference type="ARBA" id="ARBA00022827"/>
    </source>
</evidence>
<reference evidence="13 14" key="1">
    <citation type="submission" date="2018-09" db="EMBL/GenBank/DDBJ databases">
        <title>Draft genome sequences of Legionella taurinensis isolated from water samples.</title>
        <authorList>
            <person name="Chakeri A."/>
            <person name="Allerberger F."/>
            <person name="Kundi M."/>
            <person name="Ruppitsch W."/>
            <person name="Schmid D."/>
        </authorList>
    </citation>
    <scope>NUCLEOTIDE SEQUENCE [LARGE SCALE GENOMIC DNA]</scope>
    <source>
        <strain evidence="13 14">4570-18-6</strain>
    </source>
</reference>
<name>A0A3A5LHI1_9GAMM</name>
<accession>A0A3A5LHI1</accession>
<dbReference type="SUPFAM" id="SSF51905">
    <property type="entry name" value="FAD/NAD(P)-binding domain"/>
    <property type="match status" value="1"/>
</dbReference>
<comment type="function">
    <text evidence="10">Catalyzes the last two steps in the biosynthesis of 5-methylaminomethyl-2-thiouridine (mnm(5)s(2)U) at the wobble position (U34) in tRNA. Catalyzes the FAD-dependent demodification of cmnm(5)s(2)U34 to nm(5)s(2)U34, followed by the transfer of a methyl group from S-adenosyl-L-methionine to nm(5)s(2)U34, to form mnm(5)s(2)U34.</text>
</comment>
<dbReference type="InterPro" id="IPR006076">
    <property type="entry name" value="FAD-dep_OxRdtase"/>
</dbReference>
<feature type="region of interest" description="tRNA (mnm(5)s(2)U34)-methyltransferase" evidence="10">
    <location>
        <begin position="1"/>
        <end position="276"/>
    </location>
</feature>
<evidence type="ECO:0000259" key="12">
    <source>
        <dbReference type="Pfam" id="PF05430"/>
    </source>
</evidence>
<dbReference type="EC" id="2.1.1.61" evidence="10"/>
<dbReference type="Pfam" id="PF05430">
    <property type="entry name" value="Methyltransf_30"/>
    <property type="match status" value="1"/>
</dbReference>
<dbReference type="GO" id="GO:0032259">
    <property type="term" value="P:methylation"/>
    <property type="evidence" value="ECO:0007669"/>
    <property type="project" value="UniProtKB-KW"/>
</dbReference>
<comment type="similarity">
    <text evidence="10">In the N-terminal section; belongs to the methyltransferase superfamily. tRNA (mnm(5)s(2)U34)-methyltransferase family.</text>
</comment>
<evidence type="ECO:0000256" key="9">
    <source>
        <dbReference type="ARBA" id="ARBA00023268"/>
    </source>
</evidence>
<evidence type="ECO:0000256" key="5">
    <source>
        <dbReference type="ARBA" id="ARBA00022691"/>
    </source>
</evidence>
<keyword evidence="3 10" id="KW-0285">Flavoprotein</keyword>
<dbReference type="GO" id="GO:0050660">
    <property type="term" value="F:flavin adenine dinucleotide binding"/>
    <property type="evidence" value="ECO:0007669"/>
    <property type="project" value="UniProtKB-UniRule"/>
</dbReference>
<dbReference type="InterPro" id="IPR029063">
    <property type="entry name" value="SAM-dependent_MTases_sf"/>
</dbReference>
<keyword evidence="2 10" id="KW-0489">Methyltransferase</keyword>
<dbReference type="Gene3D" id="3.50.50.60">
    <property type="entry name" value="FAD/NAD(P)-binding domain"/>
    <property type="match status" value="1"/>
</dbReference>
<proteinExistence type="inferred from homology"/>
<dbReference type="EC" id="1.5.-.-" evidence="10"/>
<evidence type="ECO:0000259" key="11">
    <source>
        <dbReference type="Pfam" id="PF01266"/>
    </source>
</evidence>
<comment type="subcellular location">
    <subcellularLocation>
        <location evidence="10">Cytoplasm</location>
    </subcellularLocation>
</comment>
<keyword evidence="6 10" id="KW-0819">tRNA processing</keyword>
<keyword evidence="7 10" id="KW-0274">FAD</keyword>
<evidence type="ECO:0000256" key="8">
    <source>
        <dbReference type="ARBA" id="ARBA00023002"/>
    </source>
</evidence>
<comment type="catalytic activity">
    <reaction evidence="10">
        <text>5-aminomethyl-2-thiouridine(34) in tRNA + S-adenosyl-L-methionine = 5-methylaminomethyl-2-thiouridine(34) in tRNA + S-adenosyl-L-homocysteine + H(+)</text>
        <dbReference type="Rhea" id="RHEA:19569"/>
        <dbReference type="Rhea" id="RHEA-COMP:10195"/>
        <dbReference type="Rhea" id="RHEA-COMP:10197"/>
        <dbReference type="ChEBI" id="CHEBI:15378"/>
        <dbReference type="ChEBI" id="CHEBI:57856"/>
        <dbReference type="ChEBI" id="CHEBI:59789"/>
        <dbReference type="ChEBI" id="CHEBI:74454"/>
        <dbReference type="ChEBI" id="CHEBI:74455"/>
        <dbReference type="EC" id="2.1.1.61"/>
    </reaction>
</comment>
<evidence type="ECO:0000313" key="14">
    <source>
        <dbReference type="Proteomes" id="UP000270757"/>
    </source>
</evidence>
<dbReference type="InterPro" id="IPR036188">
    <property type="entry name" value="FAD/NAD-bd_sf"/>
</dbReference>
<dbReference type="PANTHER" id="PTHR13847:SF283">
    <property type="entry name" value="TRNA 5-METHYLAMINOMETHYL-2-THIOURIDINE BIOSYNTHESIS BIFUNCTIONAL PROTEIN MNMC"/>
    <property type="match status" value="1"/>
</dbReference>
<keyword evidence="9 10" id="KW-0511">Multifunctional enzyme</keyword>
<dbReference type="HAMAP" id="MF_01102">
    <property type="entry name" value="MnmC"/>
    <property type="match status" value="1"/>
</dbReference>
<keyword evidence="4 10" id="KW-0808">Transferase</keyword>
<dbReference type="GO" id="GO:0002097">
    <property type="term" value="P:tRNA wobble base modification"/>
    <property type="evidence" value="ECO:0007669"/>
    <property type="project" value="UniProtKB-UniRule"/>
</dbReference>
<dbReference type="Gene3D" id="3.30.9.10">
    <property type="entry name" value="D-Amino Acid Oxidase, subunit A, domain 2"/>
    <property type="match status" value="1"/>
</dbReference>
<dbReference type="NCBIfam" id="NF002481">
    <property type="entry name" value="PRK01747.1-2"/>
    <property type="match status" value="1"/>
</dbReference>
<comment type="similarity">
    <text evidence="10">In the C-terminal section; belongs to the DAO family.</text>
</comment>
<comment type="caution">
    <text evidence="13">The sequence shown here is derived from an EMBL/GenBank/DDBJ whole genome shotgun (WGS) entry which is preliminary data.</text>
</comment>